<reference evidence="1 2" key="1">
    <citation type="journal article" date="2014" name="Int. J. Syst. Evol. Microbiol.">
        <title>Complete genome sequence of Corynebacterium casei LMG S-19264T (=DSM 44701T), isolated from a smear-ripened cheese.</title>
        <authorList>
            <consortium name="US DOE Joint Genome Institute (JGI-PGF)"/>
            <person name="Walter F."/>
            <person name="Albersmeier A."/>
            <person name="Kalinowski J."/>
            <person name="Ruckert C."/>
        </authorList>
    </citation>
    <scope>NUCLEOTIDE SEQUENCE [LARGE SCALE GENOMIC DNA]</scope>
    <source>
        <strain evidence="1 2">CGMCC 1.12925</strain>
    </source>
</reference>
<proteinExistence type="predicted"/>
<evidence type="ECO:0000313" key="2">
    <source>
        <dbReference type="Proteomes" id="UP000599688"/>
    </source>
</evidence>
<name>A0A916ZRM1_9FLAO</name>
<dbReference type="Proteomes" id="UP000599688">
    <property type="component" value="Unassembled WGS sequence"/>
</dbReference>
<dbReference type="SUPFAM" id="SSF52540">
    <property type="entry name" value="P-loop containing nucleoside triphosphate hydrolases"/>
    <property type="match status" value="1"/>
</dbReference>
<sequence>MINLIKTRSNKSHFITKVTGDLRKNVFDNIFDQFEILWIERDPRVVVSSYIKQQWFYKDKPLEYKKLSKKDKIEFYSSYYMRVFNNSKSVKRKLVFYEDLCDNPEKFMRNLLKDFGLDFSEYHASQVKNRQIRKIGWSHYKSKYTNDEIKLINKLLQEPLTYYKYT</sequence>
<accession>A0A916ZRM1</accession>
<evidence type="ECO:0000313" key="1">
    <source>
        <dbReference type="EMBL" id="GGE10535.1"/>
    </source>
</evidence>
<keyword evidence="2" id="KW-1185">Reference proteome</keyword>
<evidence type="ECO:0008006" key="3">
    <source>
        <dbReference type="Google" id="ProtNLM"/>
    </source>
</evidence>
<organism evidence="1 2">
    <name type="scientific">Psychroflexus salis</name>
    <dbReference type="NCBI Taxonomy" id="1526574"/>
    <lineage>
        <taxon>Bacteria</taxon>
        <taxon>Pseudomonadati</taxon>
        <taxon>Bacteroidota</taxon>
        <taxon>Flavobacteriia</taxon>
        <taxon>Flavobacteriales</taxon>
        <taxon>Flavobacteriaceae</taxon>
        <taxon>Psychroflexus</taxon>
    </lineage>
</organism>
<dbReference type="Pfam" id="PF13469">
    <property type="entry name" value="Sulfotransfer_3"/>
    <property type="match status" value="1"/>
</dbReference>
<dbReference type="RefSeq" id="WP_188405715.1">
    <property type="nucleotide sequence ID" value="NZ_BMGL01000005.1"/>
</dbReference>
<dbReference type="Gene3D" id="3.40.50.300">
    <property type="entry name" value="P-loop containing nucleotide triphosphate hydrolases"/>
    <property type="match status" value="1"/>
</dbReference>
<comment type="caution">
    <text evidence="1">The sequence shown here is derived from an EMBL/GenBank/DDBJ whole genome shotgun (WGS) entry which is preliminary data.</text>
</comment>
<dbReference type="AlphaFoldDB" id="A0A916ZRM1"/>
<protein>
    <recommendedName>
        <fullName evidence="3">Sulfotransferase domain-containing protein</fullName>
    </recommendedName>
</protein>
<dbReference type="EMBL" id="BMGL01000005">
    <property type="protein sequence ID" value="GGE10535.1"/>
    <property type="molecule type" value="Genomic_DNA"/>
</dbReference>
<gene>
    <name evidence="1" type="ORF">GCM10010831_10070</name>
</gene>
<dbReference type="InterPro" id="IPR027417">
    <property type="entry name" value="P-loop_NTPase"/>
</dbReference>